<gene>
    <name evidence="1" type="ORF">FR698_11205</name>
</gene>
<keyword evidence="2" id="KW-1185">Reference proteome</keyword>
<dbReference type="EMBL" id="VPFL01000015">
    <property type="protein sequence ID" value="TXF11275.1"/>
    <property type="molecule type" value="Genomic_DNA"/>
</dbReference>
<reference evidence="1 2" key="1">
    <citation type="submission" date="2019-08" db="EMBL/GenBank/DDBJ databases">
        <title>Pelomicrobium methylotrophicum gen. nov., sp. nov. a moderately thermophilic, facultatively anaerobic, lithoautotrophic and methylotrophic bacterium isolated from a terrestrial mud volcano.</title>
        <authorList>
            <person name="Slobodkina G.B."/>
            <person name="Merkel A.Y."/>
            <person name="Slobodkin A.I."/>
        </authorList>
    </citation>
    <scope>NUCLEOTIDE SEQUENCE [LARGE SCALE GENOMIC DNA]</scope>
    <source>
        <strain evidence="1 2">SM250</strain>
    </source>
</reference>
<protein>
    <submittedName>
        <fullName evidence="1">Crp/Fnr family transcriptional regulator</fullName>
    </submittedName>
</protein>
<dbReference type="InParanoid" id="A0A5C7EVJ0"/>
<dbReference type="RefSeq" id="WP_147800291.1">
    <property type="nucleotide sequence ID" value="NZ_VPFL01000015.1"/>
</dbReference>
<dbReference type="Proteomes" id="UP000321201">
    <property type="component" value="Unassembled WGS sequence"/>
</dbReference>
<organism evidence="1 2">
    <name type="scientific">Pelomicrobium methylotrophicum</name>
    <dbReference type="NCBI Taxonomy" id="2602750"/>
    <lineage>
        <taxon>Bacteria</taxon>
        <taxon>Pseudomonadati</taxon>
        <taxon>Pseudomonadota</taxon>
        <taxon>Hydrogenophilia</taxon>
        <taxon>Hydrogenophilia incertae sedis</taxon>
        <taxon>Pelomicrobium</taxon>
    </lineage>
</organism>
<sequence>MTPQEKALIGLYRALPPEERRMLEAFAEFLAARSAVAPAQEALTEPVPIPRPEEETVVRAIKRLRATYPMLDPRALLHETSVCLSQHVLQGRPAREVIDELEIVFARHYQKMKTEGEKGKNG</sequence>
<accession>A0A5C7EVJ0</accession>
<name>A0A5C7EVJ0_9PROT</name>
<evidence type="ECO:0000313" key="2">
    <source>
        <dbReference type="Proteomes" id="UP000321201"/>
    </source>
</evidence>
<dbReference type="AlphaFoldDB" id="A0A5C7EVJ0"/>
<comment type="caution">
    <text evidence="1">The sequence shown here is derived from an EMBL/GenBank/DDBJ whole genome shotgun (WGS) entry which is preliminary data.</text>
</comment>
<evidence type="ECO:0000313" key="1">
    <source>
        <dbReference type="EMBL" id="TXF11275.1"/>
    </source>
</evidence>
<dbReference type="OrthoDB" id="8481263at2"/>
<proteinExistence type="predicted"/>